<proteinExistence type="predicted"/>
<feature type="domain" description="Putative glutamine amidotransferase" evidence="1">
    <location>
        <begin position="3"/>
        <end position="58"/>
    </location>
</feature>
<dbReference type="Gene3D" id="3.40.50.880">
    <property type="match status" value="1"/>
</dbReference>
<dbReference type="InterPro" id="IPR010768">
    <property type="entry name" value="GATase1-like"/>
</dbReference>
<dbReference type="Pfam" id="PF07090">
    <property type="entry name" value="GATase1_like"/>
    <property type="match status" value="1"/>
</dbReference>
<reference evidence="2 3" key="1">
    <citation type="submission" date="2024-05" db="EMBL/GenBank/DDBJ databases">
        <title>Genome sequence of Ponticoccus litoralis KCCM 90028.</title>
        <authorList>
            <person name="Kim J.M."/>
            <person name="Lee J.K."/>
            <person name="Choi B.J."/>
            <person name="Bayburt H."/>
            <person name="Baek J.H."/>
            <person name="Jeon C.O."/>
        </authorList>
    </citation>
    <scope>NUCLEOTIDE SEQUENCE [LARGE SCALE GENOMIC DNA]</scope>
    <source>
        <strain evidence="2 3">KCCM 90028</strain>
    </source>
</reference>
<protein>
    <submittedName>
        <fullName evidence="2">Glutamine amidotransferase</fullName>
    </submittedName>
</protein>
<evidence type="ECO:0000313" key="2">
    <source>
        <dbReference type="EMBL" id="MEN9063322.1"/>
    </source>
</evidence>
<dbReference type="EMBL" id="JBDNCH010000004">
    <property type="protein sequence ID" value="MEN9063322.1"/>
    <property type="molecule type" value="Genomic_DNA"/>
</dbReference>
<dbReference type="Proteomes" id="UP001428774">
    <property type="component" value="Unassembled WGS sequence"/>
</dbReference>
<accession>A0AAW9SL17</accession>
<keyword evidence="2" id="KW-0315">Glutamine amidotransferase</keyword>
<keyword evidence="3" id="KW-1185">Reference proteome</keyword>
<name>A0AAW9SL17_9RHOB</name>
<organism evidence="2 3">
    <name type="scientific">Ponticoccus litoralis</name>
    <dbReference type="NCBI Taxonomy" id="422297"/>
    <lineage>
        <taxon>Bacteria</taxon>
        <taxon>Pseudomonadati</taxon>
        <taxon>Pseudomonadota</taxon>
        <taxon>Alphaproteobacteria</taxon>
        <taxon>Rhodobacterales</taxon>
        <taxon>Roseobacteraceae</taxon>
        <taxon>Ponticoccus</taxon>
    </lineage>
</organism>
<evidence type="ECO:0000313" key="3">
    <source>
        <dbReference type="Proteomes" id="UP001428774"/>
    </source>
</evidence>
<dbReference type="SUPFAM" id="SSF52317">
    <property type="entry name" value="Class I glutamine amidotransferase-like"/>
    <property type="match status" value="1"/>
</dbReference>
<comment type="caution">
    <text evidence="2">The sequence shown here is derived from an EMBL/GenBank/DDBJ whole genome shotgun (WGS) entry which is preliminary data.</text>
</comment>
<gene>
    <name evidence="2" type="ORF">ABFB10_22325</name>
</gene>
<dbReference type="RefSeq" id="WP_347168412.1">
    <property type="nucleotide sequence ID" value="NZ_JBDNCH010000004.1"/>
</dbReference>
<evidence type="ECO:0000259" key="1">
    <source>
        <dbReference type="Pfam" id="PF07090"/>
    </source>
</evidence>
<dbReference type="AlphaFoldDB" id="A0AAW9SL17"/>
<dbReference type="InterPro" id="IPR029062">
    <property type="entry name" value="Class_I_gatase-like"/>
</dbReference>
<sequence>MTKVLLVGESWTTSETHFKGFDQFGSVRFHTGADPLLKALKGSPFEVDYMTAHEAARGLSLRNGRAEGL</sequence>